<dbReference type="Proteomes" id="UP000734823">
    <property type="component" value="Unassembled WGS sequence"/>
</dbReference>
<keyword evidence="9" id="KW-1185">Reference proteome</keyword>
<dbReference type="RefSeq" id="WP_187218592.1">
    <property type="nucleotide sequence ID" value="NZ_JABVED010000002.1"/>
</dbReference>
<feature type="transmembrane region" description="Helical" evidence="6">
    <location>
        <begin position="285"/>
        <end position="307"/>
    </location>
</feature>
<organism evidence="8 9">
    <name type="scientific">Actinokineospora xionganensis</name>
    <dbReference type="NCBI Taxonomy" id="2684470"/>
    <lineage>
        <taxon>Bacteria</taxon>
        <taxon>Bacillati</taxon>
        <taxon>Actinomycetota</taxon>
        <taxon>Actinomycetes</taxon>
        <taxon>Pseudonocardiales</taxon>
        <taxon>Pseudonocardiaceae</taxon>
        <taxon>Actinokineospora</taxon>
    </lineage>
</organism>
<gene>
    <name evidence="8" type="ORF">GPZ80_05215</name>
</gene>
<feature type="transmembrane region" description="Helical" evidence="6">
    <location>
        <begin position="641"/>
        <end position="661"/>
    </location>
</feature>
<evidence type="ECO:0000256" key="5">
    <source>
        <dbReference type="ARBA" id="ARBA00023136"/>
    </source>
</evidence>
<comment type="subcellular location">
    <subcellularLocation>
        <location evidence="1">Cell membrane</location>
        <topology evidence="1">Multi-pass membrane protein</topology>
    </subcellularLocation>
</comment>
<dbReference type="PANTHER" id="PTHR30287:SF2">
    <property type="entry name" value="BLL1001 PROTEIN"/>
    <property type="match status" value="1"/>
</dbReference>
<feature type="transmembrane region" description="Helical" evidence="6">
    <location>
        <begin position="692"/>
        <end position="715"/>
    </location>
</feature>
<evidence type="ECO:0000256" key="6">
    <source>
        <dbReference type="SAM" id="Phobius"/>
    </source>
</evidence>
<dbReference type="InterPro" id="IPR003838">
    <property type="entry name" value="ABC3_permease_C"/>
</dbReference>
<dbReference type="Pfam" id="PF02687">
    <property type="entry name" value="FtsX"/>
    <property type="match status" value="2"/>
</dbReference>
<dbReference type="EMBL" id="JABVED010000002">
    <property type="protein sequence ID" value="MBC6446575.1"/>
    <property type="molecule type" value="Genomic_DNA"/>
</dbReference>
<evidence type="ECO:0000313" key="8">
    <source>
        <dbReference type="EMBL" id="MBC6446575.1"/>
    </source>
</evidence>
<keyword evidence="3 6" id="KW-0812">Transmembrane</keyword>
<keyword evidence="5 6" id="KW-0472">Membrane</keyword>
<reference evidence="8 9" key="1">
    <citation type="submission" date="2020-06" db="EMBL/GenBank/DDBJ databases">
        <title>Actinokineospora xiongansis sp. nov., isolated from soil of Baiyangdian.</title>
        <authorList>
            <person name="Zhang X."/>
        </authorList>
    </citation>
    <scope>NUCLEOTIDE SEQUENCE [LARGE SCALE GENOMIC DNA]</scope>
    <source>
        <strain evidence="8 9">HBU206404</strain>
    </source>
</reference>
<evidence type="ECO:0000256" key="4">
    <source>
        <dbReference type="ARBA" id="ARBA00022989"/>
    </source>
</evidence>
<name>A0ABR7L1M0_9PSEU</name>
<feature type="transmembrane region" description="Helical" evidence="6">
    <location>
        <begin position="245"/>
        <end position="265"/>
    </location>
</feature>
<evidence type="ECO:0000256" key="1">
    <source>
        <dbReference type="ARBA" id="ARBA00004651"/>
    </source>
</evidence>
<dbReference type="PANTHER" id="PTHR30287">
    <property type="entry name" value="MEMBRANE COMPONENT OF PREDICTED ABC SUPERFAMILY METABOLITE UPTAKE TRANSPORTER"/>
    <property type="match status" value="1"/>
</dbReference>
<sequence length="764" mass="81321">MRAWFNDLVIGIRLAVGGGRTSVARLVLSTVGIGIAVAVLLLASSVGPMIDARYERAAATQTIPEKIDGVDPLWYLNSGTSFRGESISVAYVWPTGHTAPVPPGIPKLPFDGDMYVTPALAELLAQPGNDELRARFPYHTAGVIAPDAVIEPGHARAYVGAGPEVMGRGERVYGFGSGTRVDRPLDPSVLLLLLLGSVALLVPVFIFVAASTRIAGAERDRRLSALRLVGADSAQVRRIAAAESLVSAMAGLLFGTGLFLAGRQLAEGVRLRGVSVYPADIVPVWWMAILIVLAIPVLAVSTAQFAMRRTIIEPLGVVRFSKPVRRRMAWRFATVGLGVALLLAADGLSSNSQFWAYVVASGATLVLIGVPLLLPWVVERTVAVVRGGPSSWQLAIRRLQLDSGTSSRVVGGVAVVLAGAIALQCVLASLAVIFDAPREFGEDPSEASATVMGTSEAVDEVAEYLSRADPAVSISRFREAYVRFPDGDAMVHVRIVDCPTIERQLKVTDCADGQFFVHPGAEEPADGLTPGRVLSVLHYGDGGRGPGQTYGNWTVPPVRRALQYWPTSMSWYAITTPQSFPVVPAEGVTAGLVVDPVDPETLERIRTGVALARWDAYLSQHMVTEYQDPDREMFVAARRGLLIGSMFTLLLAGTSLLVLALEHIRERRRPLAILAASGVPTGALARSLLWQIAVPIGLGMVLAVAIGVVLAALVMRLAGTSTLVVDWAWVGTISLAAVGLVLLVSLVTMPFLRGATRLSSMRTE</sequence>
<comment type="caution">
    <text evidence="8">The sequence shown here is derived from an EMBL/GenBank/DDBJ whole genome shotgun (WGS) entry which is preliminary data.</text>
</comment>
<evidence type="ECO:0000256" key="2">
    <source>
        <dbReference type="ARBA" id="ARBA00022475"/>
    </source>
</evidence>
<dbReference type="InterPro" id="IPR038766">
    <property type="entry name" value="Membrane_comp_ABC_pdt"/>
</dbReference>
<protein>
    <submittedName>
        <fullName evidence="8">ABC transporter permease</fullName>
    </submittedName>
</protein>
<feature type="transmembrane region" description="Helical" evidence="6">
    <location>
        <begin position="409"/>
        <end position="434"/>
    </location>
</feature>
<feature type="transmembrane region" description="Helical" evidence="6">
    <location>
        <begin position="354"/>
        <end position="378"/>
    </location>
</feature>
<feature type="transmembrane region" description="Helical" evidence="6">
    <location>
        <begin position="328"/>
        <end position="348"/>
    </location>
</feature>
<proteinExistence type="predicted"/>
<feature type="domain" description="ABC3 transporter permease C-terminal" evidence="7">
    <location>
        <begin position="197"/>
        <end position="301"/>
    </location>
</feature>
<feature type="transmembrane region" description="Helical" evidence="6">
    <location>
        <begin position="23"/>
        <end position="43"/>
    </location>
</feature>
<feature type="transmembrane region" description="Helical" evidence="6">
    <location>
        <begin position="727"/>
        <end position="752"/>
    </location>
</feature>
<evidence type="ECO:0000256" key="3">
    <source>
        <dbReference type="ARBA" id="ARBA00022692"/>
    </source>
</evidence>
<keyword evidence="4 6" id="KW-1133">Transmembrane helix</keyword>
<feature type="transmembrane region" description="Helical" evidence="6">
    <location>
        <begin position="189"/>
        <end position="212"/>
    </location>
</feature>
<evidence type="ECO:0000313" key="9">
    <source>
        <dbReference type="Proteomes" id="UP000734823"/>
    </source>
</evidence>
<evidence type="ECO:0000259" key="7">
    <source>
        <dbReference type="Pfam" id="PF02687"/>
    </source>
</evidence>
<accession>A0ABR7L1M0</accession>
<feature type="domain" description="ABC3 transporter permease C-terminal" evidence="7">
    <location>
        <begin position="644"/>
        <end position="749"/>
    </location>
</feature>
<keyword evidence="2" id="KW-1003">Cell membrane</keyword>